<keyword evidence="4" id="KW-1185">Reference proteome</keyword>
<dbReference type="CDD" id="cd00093">
    <property type="entry name" value="HTH_XRE"/>
    <property type="match status" value="1"/>
</dbReference>
<accession>A0ABV6K2P5</accession>
<dbReference type="Gene3D" id="1.10.260.40">
    <property type="entry name" value="lambda repressor-like DNA-binding domains"/>
    <property type="match status" value="1"/>
</dbReference>
<dbReference type="InterPro" id="IPR001387">
    <property type="entry name" value="Cro/C1-type_HTH"/>
</dbReference>
<comment type="caution">
    <text evidence="3">The sequence shown here is derived from an EMBL/GenBank/DDBJ whole genome shotgun (WGS) entry which is preliminary data.</text>
</comment>
<dbReference type="SMART" id="SM00530">
    <property type="entry name" value="HTH_XRE"/>
    <property type="match status" value="1"/>
</dbReference>
<dbReference type="Proteomes" id="UP001589865">
    <property type="component" value="Unassembled WGS sequence"/>
</dbReference>
<evidence type="ECO:0000259" key="2">
    <source>
        <dbReference type="PROSITE" id="PS50943"/>
    </source>
</evidence>
<dbReference type="InterPro" id="IPR010982">
    <property type="entry name" value="Lambda_DNA-bd_dom_sf"/>
</dbReference>
<gene>
    <name evidence="3" type="ORF">ACFFGY_22660</name>
</gene>
<reference evidence="3 4" key="1">
    <citation type="submission" date="2024-09" db="EMBL/GenBank/DDBJ databases">
        <authorList>
            <person name="Sun Q."/>
            <person name="Mori K."/>
        </authorList>
    </citation>
    <scope>NUCLEOTIDE SEQUENCE [LARGE SCALE GENOMIC DNA]</scope>
    <source>
        <strain evidence="3 4">TBRC 5777</strain>
    </source>
</reference>
<organism evidence="3 4">
    <name type="scientific">Roseomonas elaeocarpi</name>
    <dbReference type="NCBI Taxonomy" id="907779"/>
    <lineage>
        <taxon>Bacteria</taxon>
        <taxon>Pseudomonadati</taxon>
        <taxon>Pseudomonadota</taxon>
        <taxon>Alphaproteobacteria</taxon>
        <taxon>Acetobacterales</taxon>
        <taxon>Roseomonadaceae</taxon>
        <taxon>Roseomonas</taxon>
    </lineage>
</organism>
<dbReference type="SUPFAM" id="SSF47413">
    <property type="entry name" value="lambda repressor-like DNA-binding domains"/>
    <property type="match status" value="1"/>
</dbReference>
<evidence type="ECO:0000256" key="1">
    <source>
        <dbReference type="SAM" id="MobiDB-lite"/>
    </source>
</evidence>
<feature type="domain" description="HTH cro/C1-type" evidence="2">
    <location>
        <begin position="18"/>
        <end position="63"/>
    </location>
</feature>
<dbReference type="PROSITE" id="PS50943">
    <property type="entry name" value="HTH_CROC1"/>
    <property type="match status" value="1"/>
</dbReference>
<dbReference type="Pfam" id="PF01381">
    <property type="entry name" value="HTH_3"/>
    <property type="match status" value="1"/>
</dbReference>
<name>A0ABV6K2P5_9PROT</name>
<protein>
    <submittedName>
        <fullName evidence="3">Helix-turn-helix domain-containing protein</fullName>
    </submittedName>
</protein>
<sequence>MMVAAGRHLNMVAAIVEINQTRVAEALSVDQSTVNKWFAGTRLPPPYHMATFADLFGCSLEFIYRGKIGGPMRRDLELRLVARFPRLVDPEAPEVEVPMAPGRPSKAKARAPENA</sequence>
<proteinExistence type="predicted"/>
<feature type="region of interest" description="Disordered" evidence="1">
    <location>
        <begin position="95"/>
        <end position="115"/>
    </location>
</feature>
<evidence type="ECO:0000313" key="3">
    <source>
        <dbReference type="EMBL" id="MFC0411058.1"/>
    </source>
</evidence>
<dbReference type="EMBL" id="JBHLUN010000037">
    <property type="protein sequence ID" value="MFC0411058.1"/>
    <property type="molecule type" value="Genomic_DNA"/>
</dbReference>
<evidence type="ECO:0000313" key="4">
    <source>
        <dbReference type="Proteomes" id="UP001589865"/>
    </source>
</evidence>
<dbReference type="RefSeq" id="WP_377046810.1">
    <property type="nucleotide sequence ID" value="NZ_JBHLUN010000037.1"/>
</dbReference>